<keyword evidence="6" id="KW-1015">Disulfide bond</keyword>
<dbReference type="Gene3D" id="3.40.50.1240">
    <property type="entry name" value="Phosphoglycerate mutase-like"/>
    <property type="match status" value="1"/>
</dbReference>
<evidence type="ECO:0000256" key="3">
    <source>
        <dbReference type="ARBA" id="ARBA00012646"/>
    </source>
</evidence>
<dbReference type="PANTHER" id="PTHR11567:SF211">
    <property type="entry name" value="PROSTATIC ACID PHOSPHATASE"/>
    <property type="match status" value="1"/>
</dbReference>
<organism evidence="9 10">
    <name type="scientific">Nasonia vitripennis</name>
    <name type="common">Parasitic wasp</name>
    <dbReference type="NCBI Taxonomy" id="7425"/>
    <lineage>
        <taxon>Eukaryota</taxon>
        <taxon>Metazoa</taxon>
        <taxon>Ecdysozoa</taxon>
        <taxon>Arthropoda</taxon>
        <taxon>Hexapoda</taxon>
        <taxon>Insecta</taxon>
        <taxon>Pterygota</taxon>
        <taxon>Neoptera</taxon>
        <taxon>Endopterygota</taxon>
        <taxon>Hymenoptera</taxon>
        <taxon>Apocrita</taxon>
        <taxon>Proctotrupomorpha</taxon>
        <taxon>Chalcidoidea</taxon>
        <taxon>Pteromalidae</taxon>
        <taxon>Pteromalinae</taxon>
        <taxon>Nasonia</taxon>
    </lineage>
</organism>
<dbReference type="AlphaFoldDB" id="A0A7M7QXG9"/>
<dbReference type="EnsemblMetazoa" id="XM_031929925">
    <property type="protein sequence ID" value="XP_031785785"/>
    <property type="gene ID" value="LOC116415684"/>
</dbReference>
<evidence type="ECO:0000256" key="4">
    <source>
        <dbReference type="ARBA" id="ARBA00022729"/>
    </source>
</evidence>
<dbReference type="Proteomes" id="UP000002358">
    <property type="component" value="Chromosome 4"/>
</dbReference>
<keyword evidence="5" id="KW-0378">Hydrolase</keyword>
<evidence type="ECO:0000313" key="9">
    <source>
        <dbReference type="EnsemblMetazoa" id="XP_032455060"/>
    </source>
</evidence>
<dbReference type="Pfam" id="PF00328">
    <property type="entry name" value="His_Phos_2"/>
    <property type="match status" value="1"/>
</dbReference>
<dbReference type="EC" id="3.1.3.2" evidence="3"/>
<comment type="catalytic activity">
    <reaction evidence="1">
        <text>a phosphate monoester + H2O = an alcohol + phosphate</text>
        <dbReference type="Rhea" id="RHEA:15017"/>
        <dbReference type="ChEBI" id="CHEBI:15377"/>
        <dbReference type="ChEBI" id="CHEBI:30879"/>
        <dbReference type="ChEBI" id="CHEBI:43474"/>
        <dbReference type="ChEBI" id="CHEBI:67140"/>
        <dbReference type="EC" id="3.1.3.2"/>
    </reaction>
</comment>
<accession>A0A7M7QXG9</accession>
<dbReference type="RefSeq" id="XP_032455059.1">
    <property type="nucleotide sequence ID" value="XM_032599168.1"/>
</dbReference>
<dbReference type="InterPro" id="IPR029033">
    <property type="entry name" value="His_PPase_superfam"/>
</dbReference>
<dbReference type="EnsemblMetazoa" id="XM_032599168">
    <property type="protein sequence ID" value="XP_032455059"/>
    <property type="gene ID" value="LOC116415684"/>
</dbReference>
<dbReference type="PANTHER" id="PTHR11567">
    <property type="entry name" value="ACID PHOSPHATASE-RELATED"/>
    <property type="match status" value="1"/>
</dbReference>
<name>A0A7M7QXG9_NASVI</name>
<keyword evidence="4 8" id="KW-0732">Signal</keyword>
<dbReference type="RefSeq" id="XP_032455061.1">
    <property type="nucleotide sequence ID" value="XM_032599170.1"/>
</dbReference>
<evidence type="ECO:0000256" key="7">
    <source>
        <dbReference type="ARBA" id="ARBA00023180"/>
    </source>
</evidence>
<evidence type="ECO:0000256" key="2">
    <source>
        <dbReference type="ARBA" id="ARBA00005375"/>
    </source>
</evidence>
<dbReference type="RefSeq" id="XP_032455060.1">
    <property type="nucleotide sequence ID" value="XM_032599169.1"/>
</dbReference>
<dbReference type="RefSeq" id="XP_031785785.1">
    <property type="nucleotide sequence ID" value="XM_031929925.2"/>
</dbReference>
<dbReference type="KEGG" id="nvi:116415684"/>
<dbReference type="EnsemblMetazoa" id="XM_031929926">
    <property type="protein sequence ID" value="XP_031785786"/>
    <property type="gene ID" value="LOC116415684"/>
</dbReference>
<keyword evidence="7" id="KW-0325">Glycoprotein</keyword>
<sequence length="396" mass="45399">MSKLWSLLNLLVVWASAALAFDRVDTLQAVGVAFRHGDRIPQPYPIGFYPTDPHKNRTFAPIGSSGLTNRGKRREYRIGTTLRSRYNGFLDENYIGSDVAALSTDNERTRMSLQLVLAGLYPPKDQQVWSDDVKWQPIPVDNLISDLASFTWAEKCPTRAKIYKELLESEDYKKDFGRFKEVMDKLSTLTGRNLQTAEEVYHLFHTLTAETAMGLTLPEWTKEYYPHGPIINITLFQYLTDNYNTPLKRLNGGLFLRKMLNDLGVNKDGKVEKKAKINLYSGHENNIGALLYALKVWKNVIPAYSSAVILELHKKGSQYFIKVVYYKGIPEEFEDQTIPGCSEYCPLEDFLRIVKDVLPDDIMDACFGPPEDSQLIPKSLNPVVWIYEKIRSWFYL</sequence>
<dbReference type="EnsemblMetazoa" id="XM_032599170">
    <property type="protein sequence ID" value="XP_032455061"/>
    <property type="gene ID" value="LOC116415684"/>
</dbReference>
<keyword evidence="10" id="KW-1185">Reference proteome</keyword>
<dbReference type="SMR" id="A0A7M7QXG9"/>
<dbReference type="EnsemblMetazoa" id="XM_032599169">
    <property type="protein sequence ID" value="XP_032455060"/>
    <property type="gene ID" value="LOC116415684"/>
</dbReference>
<proteinExistence type="inferred from homology"/>
<dbReference type="SUPFAM" id="SSF53254">
    <property type="entry name" value="Phosphoglycerate mutase-like"/>
    <property type="match status" value="1"/>
</dbReference>
<protein>
    <recommendedName>
        <fullName evidence="3">acid phosphatase</fullName>
        <ecNumber evidence="3">3.1.3.2</ecNumber>
    </recommendedName>
</protein>
<comment type="similarity">
    <text evidence="2">Belongs to the histidine acid phosphatase family.</text>
</comment>
<evidence type="ECO:0000256" key="8">
    <source>
        <dbReference type="SAM" id="SignalP"/>
    </source>
</evidence>
<dbReference type="RefSeq" id="XP_031785786.1">
    <property type="nucleotide sequence ID" value="XM_031929926.2"/>
</dbReference>
<dbReference type="GO" id="GO:0003993">
    <property type="term" value="F:acid phosphatase activity"/>
    <property type="evidence" value="ECO:0007669"/>
    <property type="project" value="UniProtKB-EC"/>
</dbReference>
<feature type="signal peptide" evidence="8">
    <location>
        <begin position="1"/>
        <end position="20"/>
    </location>
</feature>
<reference evidence="9" key="1">
    <citation type="submission" date="2021-01" db="UniProtKB">
        <authorList>
            <consortium name="EnsemblMetazoa"/>
        </authorList>
    </citation>
    <scope>IDENTIFICATION</scope>
</reference>
<dbReference type="InterPro" id="IPR050645">
    <property type="entry name" value="Histidine_acid_phosphatase"/>
</dbReference>
<evidence type="ECO:0000313" key="10">
    <source>
        <dbReference type="Proteomes" id="UP000002358"/>
    </source>
</evidence>
<evidence type="ECO:0000256" key="1">
    <source>
        <dbReference type="ARBA" id="ARBA00000032"/>
    </source>
</evidence>
<feature type="chain" id="PRO_5036401787" description="acid phosphatase" evidence="8">
    <location>
        <begin position="21"/>
        <end position="396"/>
    </location>
</feature>
<dbReference type="CDD" id="cd07061">
    <property type="entry name" value="HP_HAP_like"/>
    <property type="match status" value="1"/>
</dbReference>
<dbReference type="GeneID" id="116415684"/>
<dbReference type="InterPro" id="IPR000560">
    <property type="entry name" value="His_Pase_clade-2"/>
</dbReference>
<evidence type="ECO:0000256" key="5">
    <source>
        <dbReference type="ARBA" id="ARBA00022801"/>
    </source>
</evidence>
<evidence type="ECO:0000256" key="6">
    <source>
        <dbReference type="ARBA" id="ARBA00023157"/>
    </source>
</evidence>